<dbReference type="EMBL" id="LATX01001919">
    <property type="protein sequence ID" value="KTB36209.1"/>
    <property type="molecule type" value="Genomic_DNA"/>
</dbReference>
<dbReference type="Proteomes" id="UP000054988">
    <property type="component" value="Unassembled WGS sequence"/>
</dbReference>
<evidence type="ECO:0000313" key="1">
    <source>
        <dbReference type="EMBL" id="KTB36209.1"/>
    </source>
</evidence>
<reference evidence="1 2" key="1">
    <citation type="submission" date="2015-12" db="EMBL/GenBank/DDBJ databases">
        <title>Draft genome sequence of Moniliophthora roreri, the causal agent of frosty pod rot of cacao.</title>
        <authorList>
            <person name="Aime M.C."/>
            <person name="Diaz-Valderrama J.R."/>
            <person name="Kijpornyongpan T."/>
            <person name="Phillips-Mora W."/>
        </authorList>
    </citation>
    <scope>NUCLEOTIDE SEQUENCE [LARGE SCALE GENOMIC DNA]</scope>
    <source>
        <strain evidence="1 2">MCA 2952</strain>
    </source>
</reference>
<gene>
    <name evidence="1" type="ORF">WG66_11163</name>
</gene>
<dbReference type="SUPFAM" id="SSF52047">
    <property type="entry name" value="RNI-like"/>
    <property type="match status" value="1"/>
</dbReference>
<evidence type="ECO:0008006" key="3">
    <source>
        <dbReference type="Google" id="ProtNLM"/>
    </source>
</evidence>
<comment type="caution">
    <text evidence="1">The sequence shown here is derived from an EMBL/GenBank/DDBJ whole genome shotgun (WGS) entry which is preliminary data.</text>
</comment>
<organism evidence="1 2">
    <name type="scientific">Moniliophthora roreri</name>
    <name type="common">Frosty pod rot fungus</name>
    <name type="synonym">Monilia roreri</name>
    <dbReference type="NCBI Taxonomy" id="221103"/>
    <lineage>
        <taxon>Eukaryota</taxon>
        <taxon>Fungi</taxon>
        <taxon>Dikarya</taxon>
        <taxon>Basidiomycota</taxon>
        <taxon>Agaricomycotina</taxon>
        <taxon>Agaricomycetes</taxon>
        <taxon>Agaricomycetidae</taxon>
        <taxon>Agaricales</taxon>
        <taxon>Marasmiineae</taxon>
        <taxon>Marasmiaceae</taxon>
        <taxon>Moniliophthora</taxon>
    </lineage>
</organism>
<name>A0A0W0FIP7_MONRR</name>
<sequence>MTREPSIAQRLPSDVLKHLFDFCIEGVRSTKRRDRLPLVLSRVSSSWRSSTLDMPHLWAYLQIGTSRSNSIHLLYARRLQLARALPITIDIHADRELTPEELSLIQSYSNRIAKLIINPFGYIYLSCSLINQFRQIVFTNLVQFDYTIDSAPESHIRITRDNLSAPFMLPVVQHHRIQWGSWPFGNITSLTLQFLYPSPRPRYTELREILTQCQSTLQYLNLEDRGPKMDVDGRMAWSRITFPRLRSLYIGYVENEQLFLDYNIQAPNLKFLTIRNLFVCPPSAVAASSFTDITAPPGAFVELLLTSFMPQPDLDPPIPGVTRLKQLALIGETMDCGYQMFRTFLANNPRLEDLTLYFPRYAPIFHYYNAFFESNEQDQSALPRLSRLMLSNSVLMLDYLRRRPAKSKPLDEVVLTTMAYHQLLEKVLEAKLEGEDIVKTLVSHITNLLVIEDPIEKSHVSMEPYMEVITDGVWRRV</sequence>
<evidence type="ECO:0000313" key="2">
    <source>
        <dbReference type="Proteomes" id="UP000054988"/>
    </source>
</evidence>
<protein>
    <recommendedName>
        <fullName evidence="3">F-box domain-containing protein</fullName>
    </recommendedName>
</protein>
<proteinExistence type="predicted"/>
<dbReference type="AlphaFoldDB" id="A0A0W0FIP7"/>
<accession>A0A0W0FIP7</accession>